<proteinExistence type="predicted"/>
<gene>
    <name evidence="1" type="ORF">AC626_15230</name>
</gene>
<dbReference type="PATRIC" id="fig|43658.6.peg.356"/>
<comment type="caution">
    <text evidence="1">The sequence shown here is derived from an EMBL/GenBank/DDBJ whole genome shotgun (WGS) entry which is preliminary data.</text>
</comment>
<dbReference type="AlphaFoldDB" id="A0A0L0EQC3"/>
<dbReference type="EMBL" id="LFZX01000125">
    <property type="protein sequence ID" value="KNC66707.1"/>
    <property type="molecule type" value="Genomic_DNA"/>
</dbReference>
<evidence type="ECO:0000313" key="1">
    <source>
        <dbReference type="EMBL" id="KNC66707.1"/>
    </source>
</evidence>
<name>A0A0L0EQC3_9GAMM</name>
<reference evidence="2" key="1">
    <citation type="submission" date="2015-07" db="EMBL/GenBank/DDBJ databases">
        <title>Draft genome sequence of a Pseudoalteromonas rubra strain, OCN096, isolated from Kaneohe Bay, Oahu, Hawaii.</title>
        <authorList>
            <person name="Beurmann S."/>
            <person name="Ushijima B."/>
            <person name="Belcaid M."/>
            <person name="Callahan S.M."/>
            <person name="Aeby G.S."/>
        </authorList>
    </citation>
    <scope>NUCLEOTIDE SEQUENCE [LARGE SCALE GENOMIC DNA]</scope>
    <source>
        <strain evidence="2">OCN096</strain>
    </source>
</reference>
<organism evidence="1 2">
    <name type="scientific">Pseudoalteromonas rubra</name>
    <dbReference type="NCBI Taxonomy" id="43658"/>
    <lineage>
        <taxon>Bacteria</taxon>
        <taxon>Pseudomonadati</taxon>
        <taxon>Pseudomonadota</taxon>
        <taxon>Gammaproteobacteria</taxon>
        <taxon>Alteromonadales</taxon>
        <taxon>Pseudoalteromonadaceae</taxon>
        <taxon>Pseudoalteromonas</taxon>
    </lineage>
</organism>
<evidence type="ECO:0000313" key="2">
    <source>
        <dbReference type="Proteomes" id="UP000036850"/>
    </source>
</evidence>
<protein>
    <submittedName>
        <fullName evidence="1">Uncharacterized protein</fullName>
    </submittedName>
</protein>
<sequence length="77" mass="8712">MQTVVCLWAYSMVKIARVHSIQTFSTLDTVVDNKAKNPVLYQILECENAVGKTMAVKVFNLTDPNGIYTYEDQLIVK</sequence>
<dbReference type="Proteomes" id="UP000036850">
    <property type="component" value="Unassembled WGS sequence"/>
</dbReference>
<accession>A0A0L0EQC3</accession>